<evidence type="ECO:0000313" key="9">
    <source>
        <dbReference type="EMBL" id="KAK3279034.1"/>
    </source>
</evidence>
<keyword evidence="2 8" id="KW-0812">Transmembrane</keyword>
<evidence type="ECO:0000256" key="1">
    <source>
        <dbReference type="ARBA" id="ARBA00004479"/>
    </source>
</evidence>
<evidence type="ECO:0000256" key="7">
    <source>
        <dbReference type="ARBA" id="ARBA00023180"/>
    </source>
</evidence>
<evidence type="ECO:0000256" key="5">
    <source>
        <dbReference type="ARBA" id="ARBA00022989"/>
    </source>
</evidence>
<dbReference type="Proteomes" id="UP001190700">
    <property type="component" value="Unassembled WGS sequence"/>
</dbReference>
<dbReference type="PANTHER" id="PTHR11884:SF1">
    <property type="entry name" value="GOLGI APPARATUS PROTEIN 1"/>
    <property type="match status" value="1"/>
</dbReference>
<sequence length="919" mass="102200">MPQPPKHGDKLPILRTQTGTWIEATSGARWSNGGEAVNMGDRAMFTSILLGLMLFSGSVFSAELDREKLEENEDAQIDKEEPTEEVVSQIVEQADPMELQSGVGDVSTTGDCKDDLDTFCKDVTPGEGRLSECLTNQQADDEKGVASPTGKKLSQPCVEELRDFKMERSTNINLDVMLAEACKSDAAKFCNDSNLYPEPGAVLTCLREVEEKLSSDCKAEVHRTKKEAAKDFALDAMLVELCEDDAKTLCPDVKPGGGRTQQCLREKRNSLSWDCQEELFRKEVEDADDIRLNIVLFRLCSRDKKKFCSDVKPGFGRAKQCLEDKRNEPDFSPECKAQFEKMMVRRASDFRLDTQLRDLCREDIEDVCGYEKDSLDSIAGYDGRVIECLQDYKDELVAPTCKDRVHKLTERSGEDIRMDRPLADACFEDRKRLCAGVAPGSARVLRCLQDSREQLTYECRATLFDQEVRLAEDIDFKFPMKKACNKEIELFCKDVPHGHARIISCLQSHDEDKEMGPECKAEVKRDEVRTAEDYRLNYRLNKECDMEIDNLCADVCSPFQGQACGGTVLKCLRDHQENITSDNCKKELFSVEKKQGNDYRTDAVLKESCVEDVEKFCVDVEPGNGRVHSCLLKHRSELTPACSKAEASLNEVQSSDVRLRPGFKACGEEMSVYCKSVKPGKGRMFRCLQSNMVKTDFSEKCKQQIEKKQGRMASNWKMDYGVAHNCKKDVESICRSEKGGHAGAVLKCLAENHAMLGKPECSYEVSRAARMALWQYRKGAAMTQVCDDDVSAFCTKLPSGKTIRSVGVVGNCLSANLLNLTVGCKKLVDIAAPADVAKEFNSGFASISLMKKISELGGTSAPLINTDQSGVAMVTVTGWVALACIAALVVVIFGGAYYGYRKVTGQDKPYTLVLKGGDM</sequence>
<dbReference type="EMBL" id="LGRX02005163">
    <property type="protein sequence ID" value="KAK3279034.1"/>
    <property type="molecule type" value="Genomic_DNA"/>
</dbReference>
<dbReference type="Pfam" id="PF00839">
    <property type="entry name" value="Cys_rich_FGFR"/>
    <property type="match status" value="10"/>
</dbReference>
<evidence type="ECO:0000256" key="4">
    <source>
        <dbReference type="ARBA" id="ARBA00022737"/>
    </source>
</evidence>
<dbReference type="GO" id="GO:0000139">
    <property type="term" value="C:Golgi membrane"/>
    <property type="evidence" value="ECO:0007669"/>
    <property type="project" value="InterPro"/>
</dbReference>
<evidence type="ECO:0000256" key="2">
    <source>
        <dbReference type="ARBA" id="ARBA00022692"/>
    </source>
</evidence>
<keyword evidence="6 8" id="KW-0472">Membrane</keyword>
<gene>
    <name evidence="9" type="ORF">CYMTET_13064</name>
</gene>
<feature type="transmembrane region" description="Helical" evidence="8">
    <location>
        <begin position="878"/>
        <end position="900"/>
    </location>
</feature>
<keyword evidence="3" id="KW-0732">Signal</keyword>
<comment type="caution">
    <text evidence="9">The sequence shown here is derived from an EMBL/GenBank/DDBJ whole genome shotgun (WGS) entry which is preliminary data.</text>
</comment>
<accession>A0AAE0LBS5</accession>
<keyword evidence="10" id="KW-1185">Reference proteome</keyword>
<evidence type="ECO:0000256" key="6">
    <source>
        <dbReference type="ARBA" id="ARBA00023136"/>
    </source>
</evidence>
<evidence type="ECO:0000256" key="3">
    <source>
        <dbReference type="ARBA" id="ARBA00022729"/>
    </source>
</evidence>
<dbReference type="InterPro" id="IPR001893">
    <property type="entry name" value="Cys-rich_GLG1_repeat"/>
</dbReference>
<reference evidence="9 10" key="1">
    <citation type="journal article" date="2015" name="Genome Biol. Evol.">
        <title>Comparative Genomics of a Bacterivorous Green Alga Reveals Evolutionary Causalities and Consequences of Phago-Mixotrophic Mode of Nutrition.</title>
        <authorList>
            <person name="Burns J.A."/>
            <person name="Paasch A."/>
            <person name="Narechania A."/>
            <person name="Kim E."/>
        </authorList>
    </citation>
    <scope>NUCLEOTIDE SEQUENCE [LARGE SCALE GENOMIC DNA]</scope>
    <source>
        <strain evidence="9 10">PLY_AMNH</strain>
    </source>
</reference>
<keyword evidence="7" id="KW-0325">Glycoprotein</keyword>
<evidence type="ECO:0008006" key="11">
    <source>
        <dbReference type="Google" id="ProtNLM"/>
    </source>
</evidence>
<organism evidence="9 10">
    <name type="scientific">Cymbomonas tetramitiformis</name>
    <dbReference type="NCBI Taxonomy" id="36881"/>
    <lineage>
        <taxon>Eukaryota</taxon>
        <taxon>Viridiplantae</taxon>
        <taxon>Chlorophyta</taxon>
        <taxon>Pyramimonadophyceae</taxon>
        <taxon>Pyramimonadales</taxon>
        <taxon>Pyramimonadaceae</taxon>
        <taxon>Cymbomonas</taxon>
    </lineage>
</organism>
<evidence type="ECO:0000313" key="10">
    <source>
        <dbReference type="Proteomes" id="UP001190700"/>
    </source>
</evidence>
<keyword evidence="4" id="KW-0677">Repeat</keyword>
<name>A0AAE0LBS5_9CHLO</name>
<dbReference type="PROSITE" id="PS51289">
    <property type="entry name" value="GLG1_C_RICH"/>
    <property type="match status" value="3"/>
</dbReference>
<protein>
    <recommendedName>
        <fullName evidence="11">Golgi apparatus protein 1</fullName>
    </recommendedName>
</protein>
<comment type="subcellular location">
    <subcellularLocation>
        <location evidence="1">Membrane</location>
        <topology evidence="1">Single-pass type I membrane protein</topology>
    </subcellularLocation>
</comment>
<proteinExistence type="predicted"/>
<dbReference type="InterPro" id="IPR017873">
    <property type="entry name" value="Cys-rich_GLG1_repeat_euk"/>
</dbReference>
<evidence type="ECO:0000256" key="8">
    <source>
        <dbReference type="SAM" id="Phobius"/>
    </source>
</evidence>
<dbReference type="InterPro" id="IPR039728">
    <property type="entry name" value="GLG1"/>
</dbReference>
<keyword evidence="5 8" id="KW-1133">Transmembrane helix</keyword>
<dbReference type="AlphaFoldDB" id="A0AAE0LBS5"/>
<dbReference type="PANTHER" id="PTHR11884">
    <property type="entry name" value="SELECTIN LIGAND RELATED"/>
    <property type="match status" value="1"/>
</dbReference>